<keyword evidence="3" id="KW-1185">Reference proteome</keyword>
<reference evidence="2" key="2">
    <citation type="submission" date="2023-05" db="EMBL/GenBank/DDBJ databases">
        <authorList>
            <consortium name="Lawrence Berkeley National Laboratory"/>
            <person name="Steindorff A."/>
            <person name="Hensen N."/>
            <person name="Bonometti L."/>
            <person name="Westerberg I."/>
            <person name="Brannstrom I.O."/>
            <person name="Guillou S."/>
            <person name="Cros-Aarteil S."/>
            <person name="Calhoun S."/>
            <person name="Haridas S."/>
            <person name="Kuo A."/>
            <person name="Mondo S."/>
            <person name="Pangilinan J."/>
            <person name="Riley R."/>
            <person name="Labutti K."/>
            <person name="Andreopoulos B."/>
            <person name="Lipzen A."/>
            <person name="Chen C."/>
            <person name="Yanf M."/>
            <person name="Daum C."/>
            <person name="Ng V."/>
            <person name="Clum A."/>
            <person name="Ohm R."/>
            <person name="Martin F."/>
            <person name="Silar P."/>
            <person name="Natvig D."/>
            <person name="Lalanne C."/>
            <person name="Gautier V."/>
            <person name="Ament-Velasquez S.L."/>
            <person name="Kruys A."/>
            <person name="Hutchinson M.I."/>
            <person name="Powell A.J."/>
            <person name="Barry K."/>
            <person name="Miller A.N."/>
            <person name="Grigoriev I.V."/>
            <person name="Debuchy R."/>
            <person name="Gladieux P."/>
            <person name="Thoren M.H."/>
            <person name="Johannesson H."/>
        </authorList>
    </citation>
    <scope>NUCLEOTIDE SEQUENCE</scope>
    <source>
        <strain evidence="2">PSN309</strain>
    </source>
</reference>
<reference evidence="2" key="1">
    <citation type="journal article" date="2023" name="Mol. Phylogenet. Evol.">
        <title>Genome-scale phylogeny and comparative genomics of the fungal order Sordariales.</title>
        <authorList>
            <person name="Hensen N."/>
            <person name="Bonometti L."/>
            <person name="Westerberg I."/>
            <person name="Brannstrom I.O."/>
            <person name="Guillou S."/>
            <person name="Cros-Aarteil S."/>
            <person name="Calhoun S."/>
            <person name="Haridas S."/>
            <person name="Kuo A."/>
            <person name="Mondo S."/>
            <person name="Pangilinan J."/>
            <person name="Riley R."/>
            <person name="LaButti K."/>
            <person name="Andreopoulos B."/>
            <person name="Lipzen A."/>
            <person name="Chen C."/>
            <person name="Yan M."/>
            <person name="Daum C."/>
            <person name="Ng V."/>
            <person name="Clum A."/>
            <person name="Steindorff A."/>
            <person name="Ohm R.A."/>
            <person name="Martin F."/>
            <person name="Silar P."/>
            <person name="Natvig D.O."/>
            <person name="Lalanne C."/>
            <person name="Gautier V."/>
            <person name="Ament-Velasquez S.L."/>
            <person name="Kruys A."/>
            <person name="Hutchinson M.I."/>
            <person name="Powell A.J."/>
            <person name="Barry K."/>
            <person name="Miller A.N."/>
            <person name="Grigoriev I.V."/>
            <person name="Debuchy R."/>
            <person name="Gladieux P."/>
            <person name="Hiltunen Thoren M."/>
            <person name="Johannesson H."/>
        </authorList>
    </citation>
    <scope>NUCLEOTIDE SEQUENCE</scope>
    <source>
        <strain evidence="2">PSN309</strain>
    </source>
</reference>
<dbReference type="Proteomes" id="UP001302126">
    <property type="component" value="Unassembled WGS sequence"/>
</dbReference>
<dbReference type="AlphaFoldDB" id="A0AAN6WW81"/>
<keyword evidence="1" id="KW-0812">Transmembrane</keyword>
<name>A0AAN6WW81_9PEZI</name>
<evidence type="ECO:0000313" key="2">
    <source>
        <dbReference type="EMBL" id="KAK4189379.1"/>
    </source>
</evidence>
<keyword evidence="1" id="KW-1133">Transmembrane helix</keyword>
<accession>A0AAN6WW81</accession>
<organism evidence="2 3">
    <name type="scientific">Podospora australis</name>
    <dbReference type="NCBI Taxonomy" id="1536484"/>
    <lineage>
        <taxon>Eukaryota</taxon>
        <taxon>Fungi</taxon>
        <taxon>Dikarya</taxon>
        <taxon>Ascomycota</taxon>
        <taxon>Pezizomycotina</taxon>
        <taxon>Sordariomycetes</taxon>
        <taxon>Sordariomycetidae</taxon>
        <taxon>Sordariales</taxon>
        <taxon>Podosporaceae</taxon>
        <taxon>Podospora</taxon>
    </lineage>
</organism>
<protein>
    <submittedName>
        <fullName evidence="2">Uncharacterized protein</fullName>
    </submittedName>
</protein>
<evidence type="ECO:0000256" key="1">
    <source>
        <dbReference type="SAM" id="Phobius"/>
    </source>
</evidence>
<comment type="caution">
    <text evidence="2">The sequence shown here is derived from an EMBL/GenBank/DDBJ whole genome shotgun (WGS) entry which is preliminary data.</text>
</comment>
<sequence>MNSISTAALFFSAFRLWVHSFWVWTDQQSSLGESVYFPFKPLFPFGFASLLFTLYYRKTEANVVVTQPTTVVHQLAILPSWRVKVVFRPSTASPHSGAAE</sequence>
<evidence type="ECO:0000313" key="3">
    <source>
        <dbReference type="Proteomes" id="UP001302126"/>
    </source>
</evidence>
<dbReference type="EMBL" id="MU864376">
    <property type="protein sequence ID" value="KAK4189379.1"/>
    <property type="molecule type" value="Genomic_DNA"/>
</dbReference>
<gene>
    <name evidence="2" type="ORF">QBC35DRAFT_145932</name>
</gene>
<keyword evidence="1" id="KW-0472">Membrane</keyword>
<proteinExistence type="predicted"/>
<feature type="transmembrane region" description="Helical" evidence="1">
    <location>
        <begin position="35"/>
        <end position="56"/>
    </location>
</feature>